<keyword evidence="3" id="KW-1185">Reference proteome</keyword>
<evidence type="ECO:0000313" key="2">
    <source>
        <dbReference type="EMBL" id="ABK62236.1"/>
    </source>
</evidence>
<evidence type="ECO:0000313" key="3">
    <source>
        <dbReference type="Proteomes" id="UP000008220"/>
    </source>
</evidence>
<feature type="compositionally biased region" description="Polar residues" evidence="1">
    <location>
        <begin position="59"/>
        <end position="70"/>
    </location>
</feature>
<dbReference type="AlphaFoldDB" id="A0Q1N0"/>
<dbReference type="HOGENOM" id="CLU_2648132_0_0_9"/>
<protein>
    <submittedName>
        <fullName evidence="2">Uncharacterized protein</fullName>
    </submittedName>
</protein>
<dbReference type="EMBL" id="CP000382">
    <property type="protein sequence ID" value="ABK62236.1"/>
    <property type="molecule type" value="Genomic_DNA"/>
</dbReference>
<name>A0Q1N0_CLONN</name>
<dbReference type="Proteomes" id="UP000008220">
    <property type="component" value="Chromosome"/>
</dbReference>
<feature type="region of interest" description="Disordered" evidence="1">
    <location>
        <begin position="51"/>
        <end position="76"/>
    </location>
</feature>
<dbReference type="KEGG" id="cno:NT01CX_0023"/>
<accession>A0Q1N0</accession>
<evidence type="ECO:0000256" key="1">
    <source>
        <dbReference type="SAM" id="MobiDB-lite"/>
    </source>
</evidence>
<gene>
    <name evidence="2" type="ordered locus">NT01CX_0023</name>
</gene>
<proteinExistence type="predicted"/>
<organism evidence="2 3">
    <name type="scientific">Clostridium novyi (strain NT)</name>
    <dbReference type="NCBI Taxonomy" id="386415"/>
    <lineage>
        <taxon>Bacteria</taxon>
        <taxon>Bacillati</taxon>
        <taxon>Bacillota</taxon>
        <taxon>Clostridia</taxon>
        <taxon>Eubacteriales</taxon>
        <taxon>Clostridiaceae</taxon>
        <taxon>Clostridium</taxon>
    </lineage>
</organism>
<reference evidence="2 3" key="1">
    <citation type="journal article" date="2006" name="Nat. Biotechnol.">
        <title>The genome and transcriptomes of the anti-tumor agent Clostridium novyi-NT.</title>
        <authorList>
            <person name="Bettegowda C."/>
            <person name="Huang X."/>
            <person name="Lin J."/>
            <person name="Cheong I."/>
            <person name="Kohli M."/>
            <person name="Szabo S.A."/>
            <person name="Zhang X."/>
            <person name="Diaz L.A. Jr."/>
            <person name="Velculescu V.E."/>
            <person name="Parmigiani G."/>
            <person name="Kinzler K.W."/>
            <person name="Vogelstein B."/>
            <person name="Zhou S."/>
        </authorList>
    </citation>
    <scope>NUCLEOTIDE SEQUENCE [LARGE SCALE GENOMIC DNA]</scope>
    <source>
        <strain evidence="2 3">NT</strain>
    </source>
</reference>
<dbReference type="eggNOG" id="ENOG50324IZ">
    <property type="taxonomic scope" value="Bacteria"/>
</dbReference>
<sequence>MNMFLRIIFYINEILKVQLNNKEEISMSKIAKTKNDNQWTSVPEQPCKKSCCNKKPKTATDNQWTSTLKNNVDDNK</sequence>